<dbReference type="PANTHER" id="PTHR11319">
    <property type="entry name" value="G PROTEIN-COUPLED RECEPTOR-RELATED"/>
    <property type="match status" value="1"/>
</dbReference>
<feature type="transmembrane region" description="Helical" evidence="2">
    <location>
        <begin position="3390"/>
        <end position="3410"/>
    </location>
</feature>
<feature type="compositionally biased region" description="Polar residues" evidence="1">
    <location>
        <begin position="2035"/>
        <end position="2046"/>
    </location>
</feature>
<keyword evidence="3" id="KW-0732">Signal</keyword>
<keyword evidence="2" id="KW-0472">Membrane</keyword>
<keyword evidence="5" id="KW-1185">Reference proteome</keyword>
<dbReference type="PANTHER" id="PTHR11319:SF35">
    <property type="entry name" value="OUTER MEMBRANE PROTEIN PMPC-RELATED"/>
    <property type="match status" value="1"/>
</dbReference>
<feature type="region of interest" description="Disordered" evidence="1">
    <location>
        <begin position="34"/>
        <end position="53"/>
    </location>
</feature>
<organism evidence="4 5">
    <name type="scientific">Tetrahymena thermophila (strain SB210)</name>
    <dbReference type="NCBI Taxonomy" id="312017"/>
    <lineage>
        <taxon>Eukaryota</taxon>
        <taxon>Sar</taxon>
        <taxon>Alveolata</taxon>
        <taxon>Ciliophora</taxon>
        <taxon>Intramacronucleata</taxon>
        <taxon>Oligohymenophorea</taxon>
        <taxon>Hymenostomatida</taxon>
        <taxon>Tetrahymenina</taxon>
        <taxon>Tetrahymenidae</taxon>
        <taxon>Tetrahymena</taxon>
    </lineage>
</organism>
<reference evidence="5" key="1">
    <citation type="journal article" date="2006" name="PLoS Biol.">
        <title>Macronuclear genome sequence of the ciliate Tetrahymena thermophila, a model eukaryote.</title>
        <authorList>
            <person name="Eisen J.A."/>
            <person name="Coyne R.S."/>
            <person name="Wu M."/>
            <person name="Wu D."/>
            <person name="Thiagarajan M."/>
            <person name="Wortman J.R."/>
            <person name="Badger J.H."/>
            <person name="Ren Q."/>
            <person name="Amedeo P."/>
            <person name="Jones K.M."/>
            <person name="Tallon L.J."/>
            <person name="Delcher A.L."/>
            <person name="Salzberg S.L."/>
            <person name="Silva J.C."/>
            <person name="Haas B.J."/>
            <person name="Majoros W.H."/>
            <person name="Farzad M."/>
            <person name="Carlton J.M."/>
            <person name="Smith R.K. Jr."/>
            <person name="Garg J."/>
            <person name="Pearlman R.E."/>
            <person name="Karrer K.M."/>
            <person name="Sun L."/>
            <person name="Manning G."/>
            <person name="Elde N.C."/>
            <person name="Turkewitz A.P."/>
            <person name="Asai D.J."/>
            <person name="Wilkes D.E."/>
            <person name="Wang Y."/>
            <person name="Cai H."/>
            <person name="Collins K."/>
            <person name="Stewart B.A."/>
            <person name="Lee S.R."/>
            <person name="Wilamowska K."/>
            <person name="Weinberg Z."/>
            <person name="Ruzzo W.L."/>
            <person name="Wloga D."/>
            <person name="Gaertig J."/>
            <person name="Frankel J."/>
            <person name="Tsao C.-C."/>
            <person name="Gorovsky M.A."/>
            <person name="Keeling P.J."/>
            <person name="Waller R.F."/>
            <person name="Patron N.J."/>
            <person name="Cherry J.M."/>
            <person name="Stover N.A."/>
            <person name="Krieger C.J."/>
            <person name="del Toro C."/>
            <person name="Ryder H.F."/>
            <person name="Williamson S.C."/>
            <person name="Barbeau R.A."/>
            <person name="Hamilton E.P."/>
            <person name="Orias E."/>
        </authorList>
    </citation>
    <scope>NUCLEOTIDE SEQUENCE [LARGE SCALE GENOMIC DNA]</scope>
    <source>
        <strain evidence="5">SB210</strain>
    </source>
</reference>
<sequence length="3641" mass="421978">MARKILLILIINTILSLCQDIYLKSPQNQNIKTNDAAEQSDNQNKNSSKGASKSTQYYNDIYSNNQRIIDETECPRVSKFLDLIEENQTSLIQVSALDHIENSNILIVGTQSGDIELWDFQTRDILSRFSVNNQGASIKQIMYLSDLDKILVLYDVPLSLSNDNQSQYSIVLWDPQTQRQVIQFPKADNFSVNLKQLGNKVIDLQVKSFTETSSNKQSSLNVKIVTISDTSIFIFSINQNLNINCQQTVLNKNYIQDLPLKVFITDNNMYTIFTQNGLIQYNQNLNSYTALLQVQQSHYIECLYFPNQLKYILLKEGDLSMYLFDQDSQKDQLKKITELNSLKSYFQAQNKTLTKDSAIKIVKIQNNQPEFFLLLDNKTLMYINYEDDKILEVFNVENSKVIAPLKNSPSFFIALADGSISFYRQTVYLGEINLQQQNPYTIPNQLRRSISINYQNQSQKNKNHTNYYNYISEMQNNNFTVYHLSFQTISQIINYPIPFSDDYQIADFLVNFKSNIAYFYKPQQQMLFICRINDLEKCISKQLSMNNIIKSESFELKMRKFIHYNQKGGVLIVNDMNSIYIYSINEGIDVKLEDHLQLVVYQKFVSKSQTPAIINTIKQRYQDQNDSILLFFGNESKFFIYEYKISVKSLILVQEFTISSSDSKIVAIEVLQNEQLVVMQFINNKFRFFNLMTKNFEKNEIKFEQQSNSFANYDFQLQLDLIRIEGSPHIISQLNNKRIITFNYKTEQIHFMSDPLNSYVYQFKIDYLQQIFYVSQYSSTENIQYYDLILQRPYLQFRQERGKIEKAQLFALNGQFLILQHYDYSFWVVDLEKQNFKPEKLLQYEQEQPNQKVAFFARQGQFTLINNLGKVYKYPFYNSQITGPPEIIESPCPNCQFDDQISIKNTTIPYLFLLYDSLQIVLYNSLHNSIIWYKKFDSVIVDIKSSIENCQILIGFQNKQIHQWNCQDINNIFLQNQAISQEDIVSIQYSVEDSNRIYVISKNKITFYNMKKMQQKEQDQAHNLFNHPQNDQNANIVFELNDCQILKSQYLIQLGIQILLTSKNQMIIYGFGQQQVIKLQSLTNDPYSIVFIGNTEDKTKIIISTTQKVWFINIGPLFQNLDYKSTKILDFYKEANQIVNNQNSTNTKLKAVSNSLKFNNACLLNIYFQASSETRSMSVFGQGSKSDPYSHFSALQSLIIQVGLSNLIFSYKQNELNLRFFSHDQNLYHKISKRVNLQNSAFTQINFIGEKNTEDGKTVLEIEEGYELNQYMSVTFKNIIFKSIDFSSSTGYNNLISSQTNYLSDLSILQFSVLNIENLIFDNVNFGLYSQNQNVPKYIQVFNCTKLLLNNSEFYGTTFYIDNVSKFQAQKTLIFGMKSDMISNEKQQVNLLKKKGIIFLRQALRNKIALNNKFTLQQINLENCQLNSIKIFAFECFEDQAPNLKAPSLYLNATYMQHSSLIGLDNCRFLQELVINIQTVSLLDLSYKDSQILTDGYISISRIENIQIKNTNKSISNFGSSASFLVQYSKGDTQIGQLILKNLYLSDILLFQVSNNFSIVNTTIIDCKLSYSQIILVQNTLSFANIVVSRVNITNSTIEDNSKFIQIQQTLAINLEVNSLSLLNVTTQQSSLIQVNQDQSQIDVIIKDLLINSCSFSYSKILEKGNQVYVNINKLIIQNNTKFINSLVLKSSANIENQRVNLLNIPMFNTIEQLEITQSTFNESKVMEIKEQAYFYIQNLNLTNNIFFAQSINNNIQQSSPSTQKIPLSIFNNTNEKLPNKNSSDLPFFNNSNFPSATEQDKIRYLIEVTNIKIFNTSIVSNDFQGYIIFGQPQSQQIQSEIEQIYQNLNFSCNKFVPNSNFILLEINFNSLNRNSSVEVSNFTLTNNIIDTLHPNIPLNQLEDGRSFFFFGSDKLGRVLLQNGIIKNNDNVGFVNVKYSLNVVTISNVNATGNLNKSSLQQSFLQVLHPRRFIMTQCLFERYNIVGSTFLSIQLNRQYFQLQNITSVDQKEQNQDIQFKEDKIKIPKNNNNNKSQTKSLNGNHTLENLDQNSVTLKSVVNNFANNNHQISEKRLLQGLNKKDIDQQEEEEQNDQMRIKNSQFNEDQVNYQNRSYDYDEDTFGFIMDSKSELFSEVNINSNTDDSKEELYFVVFFDNKFKHLIAQNISQSISSSVINLQSNLLVNIFLENCLFLQNVVTSGEDYYRQRRLSQVEIQAVNSNIFLSNNQFIYGKFQLPITQFIDTVYFYLSAKYIQFQSYVQSFNHFKGQCDEKTIYNYMASGVLEGKNIKILNSTFNGTCTMIQPTLYIKLYDQSLLEISNSQFLDLYGIQEGSGLVINGVMNQVQINITNITINRMSCPSAQSEGFFFFSNLKKGSVVNIKGVNAKQLYTQNGSLVKSLNDNIFISLKDINIDNSFDAELFREFVYLQNQVDYLQSKKSVQDYFNRLENGKFYPNQGQDDDSIINSDDDEIGINNFFQSSEKIEYNDKQFNKKRLLQSEQQDLLAENSNLMGDQDSLIDFLDVMNYMILNQQTNQIQVKLQQIDSGQLIQILNADVLKIINLKVRNYGIAFSSQNDLIYIYNVKNTLLNKLDIQNNVFFSSGAMRVSYSSVIAKNSIFSNNKYYGQSLILFNQLLLSQNHIINFEINQNICINKISCFSPLLGQQSILHVQNTLISYNKGNNTVGGIFYSLPSKIFDISSIQDIQQHNKTQKNQNTIILKNLTIQNNNASSIGAMAVELGEDLSCKVQNSTFKRNYGVQIGGLSLQLHDPNSIQFENSTITENNSKFTGGVKIQKSSTLQLRNNFSQFIYNNTPNQFTSGPRSFQIIPVEDGLLENINEQNQQNKNLKLAPVKLLETNQTKSYKFIQKQEKLYEVQTFDSGDNLPQFYLKLFDENDQTIIGDQIPNVKVYLSPQSQLRQGSFLKGSDSYFYSYIGQSYNPDIGILFDQLQLYGYPGTNVTIIFKLLDIQYENASSLVPFSSSSQFYNFTINVNLRKCVIGEYIKTSLITTECEMCAKQYYSLLDPHTNQNVKCLRCPDNCNCPGGDQLILEQGYWRDSNSSDVIIECKFSSDNCLGGLMVGDESCTNNRIGPLCEICDIKQGYTDLSASQCLNCKIIWLASLIMALILLFFIFYIFISIDSTVSRIRKFRILFEYSSANHIGQTSMLVKQFVSYLQVLSIISYFRFNFGKESISSIIYNIGNPLIGFNNIVSCFIYQYSKKFDIPHIYISFTVSLLIPISLSLVVLIAQMIINYRNYYYRKYYLITMILVNYFYFTPLLLSRAMELMICRQIGNEKYITASTIYNCNLDSFRKMNIFYFLPLIFILLIAIPVLIIYRIKMRFQQSLPLKYFQYILGDFRKKYFYWEFVRFFTKIALVSLPVLLQEDIRTMGQVLNLILIIYYASVLYFHPYWTEICQKMELITGAAIFVTFHFCLLSYDKDDFSIWWWVTIIVISLTNIPLIFWYIISFFQAYKPSISKFFNYSPRRKMSESDDPQARARLLWQLALFTVKKHIKKEKLQALEAMKNKKRAKPLDNNFMDNSSFITGYSDAEQVQNEQKKSKLLWWRRSGRSSNQGQFNENKLNQSNLNQPLLQQNRYTIMENKLSQNSDDYNPYHDFNFSFLPQEDNNFSNQKTNQFKE</sequence>
<evidence type="ECO:0000313" key="5">
    <source>
        <dbReference type="Proteomes" id="UP000009168"/>
    </source>
</evidence>
<feature type="transmembrane region" description="Helical" evidence="2">
    <location>
        <begin position="3422"/>
        <end position="3440"/>
    </location>
</feature>
<dbReference type="SUPFAM" id="SSF51126">
    <property type="entry name" value="Pectin lyase-like"/>
    <property type="match status" value="1"/>
</dbReference>
<name>I7M4C4_TETTS</name>
<dbReference type="Gene3D" id="2.130.10.10">
    <property type="entry name" value="YVTN repeat-like/Quinoprotein amine dehydrogenase"/>
    <property type="match status" value="1"/>
</dbReference>
<dbReference type="SUPFAM" id="SSF50978">
    <property type="entry name" value="WD40 repeat-like"/>
    <property type="match status" value="1"/>
</dbReference>
<feature type="transmembrane region" description="Helical" evidence="2">
    <location>
        <begin position="3263"/>
        <end position="3281"/>
    </location>
</feature>
<dbReference type="InterPro" id="IPR011050">
    <property type="entry name" value="Pectin_lyase_fold/virulence"/>
</dbReference>
<proteinExistence type="predicted"/>
<feature type="signal peptide" evidence="3">
    <location>
        <begin position="1"/>
        <end position="18"/>
    </location>
</feature>
<keyword evidence="2 4" id="KW-0812">Transmembrane</keyword>
<dbReference type="KEGG" id="tet:TTHERM_00326960"/>
<evidence type="ECO:0000256" key="2">
    <source>
        <dbReference type="SAM" id="Phobius"/>
    </source>
</evidence>
<feature type="chain" id="PRO_5003712241" evidence="3">
    <location>
        <begin position="19"/>
        <end position="3641"/>
    </location>
</feature>
<dbReference type="Proteomes" id="UP000009168">
    <property type="component" value="Unassembled WGS sequence"/>
</dbReference>
<feature type="transmembrane region" description="Helical" evidence="2">
    <location>
        <begin position="3317"/>
        <end position="3337"/>
    </location>
</feature>
<feature type="region of interest" description="Disordered" evidence="1">
    <location>
        <begin position="2024"/>
        <end position="2046"/>
    </location>
</feature>
<dbReference type="GeneID" id="7830598"/>
<dbReference type="RefSeq" id="XP_001026459.2">
    <property type="nucleotide sequence ID" value="XM_001026459.2"/>
</dbReference>
<keyword evidence="2" id="KW-1133">Transmembrane helix</keyword>
<evidence type="ECO:0000313" key="4">
    <source>
        <dbReference type="EMBL" id="EAS06214.2"/>
    </source>
</evidence>
<feature type="transmembrane region" description="Helical" evidence="2">
    <location>
        <begin position="3197"/>
        <end position="3219"/>
    </location>
</feature>
<evidence type="ECO:0000256" key="3">
    <source>
        <dbReference type="SAM" id="SignalP"/>
    </source>
</evidence>
<evidence type="ECO:0000256" key="1">
    <source>
        <dbReference type="SAM" id="MobiDB-lite"/>
    </source>
</evidence>
<dbReference type="InParanoid" id="I7M4C4"/>
<dbReference type="SUPFAM" id="SSF69322">
    <property type="entry name" value="Tricorn protease domain 2"/>
    <property type="match status" value="1"/>
</dbReference>
<dbReference type="EMBL" id="GG662299">
    <property type="protein sequence ID" value="EAS06214.2"/>
    <property type="molecule type" value="Genomic_DNA"/>
</dbReference>
<dbReference type="InterPro" id="IPR015943">
    <property type="entry name" value="WD40/YVTN_repeat-like_dom_sf"/>
</dbReference>
<dbReference type="InterPro" id="IPR011047">
    <property type="entry name" value="Quinoprotein_ADH-like_sf"/>
</dbReference>
<dbReference type="SUPFAM" id="SSF50998">
    <property type="entry name" value="Quinoprotein alcohol dehydrogenase-like"/>
    <property type="match status" value="1"/>
</dbReference>
<accession>I7M4C4</accession>
<feature type="transmembrane region" description="Helical" evidence="2">
    <location>
        <begin position="3446"/>
        <end position="3468"/>
    </location>
</feature>
<feature type="transmembrane region" description="Helical" evidence="2">
    <location>
        <begin position="3225"/>
        <end position="3251"/>
    </location>
</feature>
<dbReference type="InterPro" id="IPR036322">
    <property type="entry name" value="WD40_repeat_dom_sf"/>
</dbReference>
<protein>
    <submittedName>
        <fullName evidence="4">Transmembrane protein, putative</fullName>
    </submittedName>
</protein>
<feature type="transmembrane region" description="Helical" evidence="2">
    <location>
        <begin position="3117"/>
        <end position="3138"/>
    </location>
</feature>
<gene>
    <name evidence="4" type="ORF">TTHERM_00326960</name>
</gene>